<evidence type="ECO:0000256" key="1">
    <source>
        <dbReference type="ARBA" id="ARBA00005189"/>
    </source>
</evidence>
<dbReference type="PANTHER" id="PTHR34069">
    <property type="entry name" value="3-OXOACYL-[ACYL-CARRIER-PROTEIN] SYNTHASE 3"/>
    <property type="match status" value="1"/>
</dbReference>
<evidence type="ECO:0000256" key="7">
    <source>
        <dbReference type="ARBA" id="ARBA00023098"/>
    </source>
</evidence>
<organism evidence="12 13">
    <name type="scientific">Skermania pinensis</name>
    <dbReference type="NCBI Taxonomy" id="39122"/>
    <lineage>
        <taxon>Bacteria</taxon>
        <taxon>Bacillati</taxon>
        <taxon>Actinomycetota</taxon>
        <taxon>Actinomycetes</taxon>
        <taxon>Mycobacteriales</taxon>
        <taxon>Gordoniaceae</taxon>
        <taxon>Skermania</taxon>
    </lineage>
</organism>
<name>A0ABX8SAG9_9ACTN</name>
<keyword evidence="4" id="KW-0444">Lipid biosynthesis</keyword>
<evidence type="ECO:0000259" key="10">
    <source>
        <dbReference type="Pfam" id="PF08541"/>
    </source>
</evidence>
<keyword evidence="7" id="KW-0443">Lipid metabolism</keyword>
<evidence type="ECO:0000256" key="6">
    <source>
        <dbReference type="ARBA" id="ARBA00022832"/>
    </source>
</evidence>
<dbReference type="SUPFAM" id="SSF53901">
    <property type="entry name" value="Thiolase-like"/>
    <property type="match status" value="1"/>
</dbReference>
<comment type="pathway">
    <text evidence="1">Lipid metabolism.</text>
</comment>
<evidence type="ECO:0000256" key="5">
    <source>
        <dbReference type="ARBA" id="ARBA00022679"/>
    </source>
</evidence>
<evidence type="ECO:0000256" key="9">
    <source>
        <dbReference type="ARBA" id="ARBA00023315"/>
    </source>
</evidence>
<dbReference type="Proteomes" id="UP000887023">
    <property type="component" value="Chromosome"/>
</dbReference>
<feature type="domain" description="Beta-ketoacyl-[acyl-carrier-protein] synthase III C-terminal" evidence="10">
    <location>
        <begin position="251"/>
        <end position="339"/>
    </location>
</feature>
<dbReference type="CDD" id="cd00830">
    <property type="entry name" value="KAS_III"/>
    <property type="match status" value="1"/>
</dbReference>
<dbReference type="EMBL" id="CP079105">
    <property type="protein sequence ID" value="QXQ14301.1"/>
    <property type="molecule type" value="Genomic_DNA"/>
</dbReference>
<keyword evidence="5" id="KW-0808">Transferase</keyword>
<dbReference type="PANTHER" id="PTHR34069:SF2">
    <property type="entry name" value="BETA-KETOACYL-[ACYL-CARRIER-PROTEIN] SYNTHASE III"/>
    <property type="match status" value="1"/>
</dbReference>
<dbReference type="InterPro" id="IPR013747">
    <property type="entry name" value="ACP_syn_III_C"/>
</dbReference>
<evidence type="ECO:0000256" key="2">
    <source>
        <dbReference type="ARBA" id="ARBA00008642"/>
    </source>
</evidence>
<evidence type="ECO:0000259" key="11">
    <source>
        <dbReference type="Pfam" id="PF08545"/>
    </source>
</evidence>
<comment type="similarity">
    <text evidence="2">Belongs to the thiolase-like superfamily. FabH family.</text>
</comment>
<accession>A0ABX8SAG9</accession>
<protein>
    <submittedName>
        <fullName evidence="12">Ketoacyl-ACP synthase III</fullName>
    </submittedName>
</protein>
<evidence type="ECO:0000313" key="12">
    <source>
        <dbReference type="EMBL" id="QXQ14301.1"/>
    </source>
</evidence>
<feature type="domain" description="Beta-ketoacyl-[acyl-carrier-protein] synthase III N-terminal" evidence="11">
    <location>
        <begin position="116"/>
        <end position="193"/>
    </location>
</feature>
<dbReference type="Gene3D" id="3.40.47.10">
    <property type="match status" value="2"/>
</dbReference>
<dbReference type="NCBIfam" id="TIGR00747">
    <property type="entry name" value="fabH"/>
    <property type="match status" value="1"/>
</dbReference>
<keyword evidence="8" id="KW-0275">Fatty acid biosynthesis</keyword>
<dbReference type="InterPro" id="IPR004655">
    <property type="entry name" value="FabH"/>
</dbReference>
<keyword evidence="13" id="KW-1185">Reference proteome</keyword>
<dbReference type="NCBIfam" id="NF006829">
    <property type="entry name" value="PRK09352.1"/>
    <property type="match status" value="1"/>
</dbReference>
<proteinExistence type="inferred from homology"/>
<gene>
    <name evidence="12" type="ORF">KV203_02375</name>
</gene>
<reference evidence="12" key="1">
    <citation type="submission" date="2021-07" db="EMBL/GenBank/DDBJ databases">
        <title>Candidatus Kaistella beijingensis sp. nov. isolated from a municipal wastewater treatment plant is involved in sludge foaming.</title>
        <authorList>
            <person name="Song Y."/>
            <person name="Liu S.-J."/>
        </authorList>
    </citation>
    <scope>NUCLEOTIDE SEQUENCE</scope>
    <source>
        <strain evidence="12">DSM 43998</strain>
    </source>
</reference>
<dbReference type="Pfam" id="PF08545">
    <property type="entry name" value="ACP_syn_III"/>
    <property type="match status" value="1"/>
</dbReference>
<keyword evidence="3" id="KW-0963">Cytoplasm</keyword>
<dbReference type="Pfam" id="PF08541">
    <property type="entry name" value="ACP_syn_III_C"/>
    <property type="match status" value="1"/>
</dbReference>
<keyword evidence="9" id="KW-0012">Acyltransferase</keyword>
<evidence type="ECO:0000256" key="3">
    <source>
        <dbReference type="ARBA" id="ARBA00022490"/>
    </source>
</evidence>
<evidence type="ECO:0000256" key="8">
    <source>
        <dbReference type="ARBA" id="ARBA00023160"/>
    </source>
</evidence>
<dbReference type="InterPro" id="IPR016039">
    <property type="entry name" value="Thiolase-like"/>
</dbReference>
<evidence type="ECO:0000256" key="4">
    <source>
        <dbReference type="ARBA" id="ARBA00022516"/>
    </source>
</evidence>
<dbReference type="InterPro" id="IPR013751">
    <property type="entry name" value="ACP_syn_III_N"/>
</dbReference>
<sequence>MAAIARVPGAAHTRILGLGAYRPRRAVPNAEIVDAIQSSDEWIRTRSGIRQRRWAADDETIIGMSVAAGRKAVEAAGLAPEQIGGVIVATSSRMVFGPAAGAQVATQLGMTDVPGFDVAAGCAGFCHALVLASDMIRAGTARYLLIVGVERLSDFIDHTDRTCAFIFADGAGAAVVGPADVEGIGPVAWGSDGSSWEAIRQDKDFGTFFDEVAAVEANGGHAERPYIRMQGTVVFRWAATFLEKACRAAVDKAGLTMNDLDVFIPHQANSRITDALTRVLKLPDNIVVADDIEYTGNTSAASIPLAMEQVLRSGRAQPGDTALIMGFGSGLAYAGQVVTLPPYA</sequence>
<keyword evidence="6" id="KW-0276">Fatty acid metabolism</keyword>
<evidence type="ECO:0000313" key="13">
    <source>
        <dbReference type="Proteomes" id="UP000887023"/>
    </source>
</evidence>